<dbReference type="CDD" id="cd01949">
    <property type="entry name" value="GGDEF"/>
    <property type="match status" value="1"/>
</dbReference>
<dbReference type="GO" id="GO:0005886">
    <property type="term" value="C:plasma membrane"/>
    <property type="evidence" value="ECO:0007669"/>
    <property type="project" value="TreeGrafter"/>
</dbReference>
<comment type="catalytic activity">
    <reaction evidence="3">
        <text>2 GTP = 3',3'-c-di-GMP + 2 diphosphate</text>
        <dbReference type="Rhea" id="RHEA:24898"/>
        <dbReference type="ChEBI" id="CHEBI:33019"/>
        <dbReference type="ChEBI" id="CHEBI:37565"/>
        <dbReference type="ChEBI" id="CHEBI:58805"/>
        <dbReference type="EC" id="2.7.7.65"/>
    </reaction>
</comment>
<dbReference type="Proteomes" id="UP000199527">
    <property type="component" value="Unassembled WGS sequence"/>
</dbReference>
<feature type="transmembrane region" description="Helical" evidence="5">
    <location>
        <begin position="115"/>
        <end position="148"/>
    </location>
</feature>
<dbReference type="NCBIfam" id="TIGR00254">
    <property type="entry name" value="GGDEF"/>
    <property type="match status" value="1"/>
</dbReference>
<dbReference type="PANTHER" id="PTHR45138">
    <property type="entry name" value="REGULATORY COMPONENTS OF SENSORY TRANSDUCTION SYSTEM"/>
    <property type="match status" value="1"/>
</dbReference>
<reference evidence="8" key="1">
    <citation type="submission" date="2016-10" db="EMBL/GenBank/DDBJ databases">
        <authorList>
            <person name="Varghese N."/>
            <person name="Submissions S."/>
        </authorList>
    </citation>
    <scope>NUCLEOTIDE SEQUENCE [LARGE SCALE GENOMIC DNA]</scope>
    <source>
        <strain evidence="8">DSM 23317</strain>
    </source>
</reference>
<feature type="transmembrane region" description="Helical" evidence="5">
    <location>
        <begin position="81"/>
        <end position="103"/>
    </location>
</feature>
<keyword evidence="5" id="KW-1133">Transmembrane helix</keyword>
<evidence type="ECO:0000256" key="2">
    <source>
        <dbReference type="ARBA" id="ARBA00012528"/>
    </source>
</evidence>
<proteinExistence type="predicted"/>
<feature type="domain" description="GGDEF" evidence="6">
    <location>
        <begin position="233"/>
        <end position="368"/>
    </location>
</feature>
<sequence>MPERRYQEVVEAIQARNFRQGTQWVLLSTLITQALFFANFYLHFHSYSHRVLGLAAVQLLACLVLILLFKTQVSEVTPTRHWVRVGLAAFCGLAWSALSINIVESWMGFQSTKQIFVLGCLSMVIGWYTSRTMLAVGTSMIMGSFVYLTNIHSGFQSVTTYLSVLKFPVLVLLSAHFLRKWYFFGMDRYTENLKLVARFEQETYLDPLTNVANRRGFDKVLTEAVAESGRGGKRFSLVLIDIDYFKLYNDNQGHDYGDHCLRQVAQLLQSVVDRNNDTLCRIGGEEFAVLLNGCDLRAAEQVVTAMIAALRRDDIPHPASPVSHRVSVSAGVAQWRAEDTQRSLFRRADQALYAAKRNGRDGWVSDDGALPSSPTVTTELKAPRD</sequence>
<dbReference type="FunFam" id="3.30.70.270:FF:000001">
    <property type="entry name" value="Diguanylate cyclase domain protein"/>
    <property type="match status" value="1"/>
</dbReference>
<feature type="region of interest" description="Disordered" evidence="4">
    <location>
        <begin position="360"/>
        <end position="385"/>
    </location>
</feature>
<keyword evidence="5" id="KW-0472">Membrane</keyword>
<dbReference type="InterPro" id="IPR000160">
    <property type="entry name" value="GGDEF_dom"/>
</dbReference>
<dbReference type="InterPro" id="IPR033444">
    <property type="entry name" value="MASE5"/>
</dbReference>
<dbReference type="EMBL" id="FNEM01000003">
    <property type="protein sequence ID" value="SDI82585.1"/>
    <property type="molecule type" value="Genomic_DNA"/>
</dbReference>
<dbReference type="GO" id="GO:0052621">
    <property type="term" value="F:diguanylate cyclase activity"/>
    <property type="evidence" value="ECO:0007669"/>
    <property type="project" value="UniProtKB-EC"/>
</dbReference>
<dbReference type="Pfam" id="PF17178">
    <property type="entry name" value="MASE5"/>
    <property type="match status" value="1"/>
</dbReference>
<evidence type="ECO:0000313" key="7">
    <source>
        <dbReference type="EMBL" id="SDI82585.1"/>
    </source>
</evidence>
<dbReference type="SMART" id="SM00267">
    <property type="entry name" value="GGDEF"/>
    <property type="match status" value="1"/>
</dbReference>
<keyword evidence="5" id="KW-0812">Transmembrane</keyword>
<organism evidence="7 8">
    <name type="scientific">Ferrimonas sediminum</name>
    <dbReference type="NCBI Taxonomy" id="718193"/>
    <lineage>
        <taxon>Bacteria</taxon>
        <taxon>Pseudomonadati</taxon>
        <taxon>Pseudomonadota</taxon>
        <taxon>Gammaproteobacteria</taxon>
        <taxon>Alteromonadales</taxon>
        <taxon>Ferrimonadaceae</taxon>
        <taxon>Ferrimonas</taxon>
    </lineage>
</organism>
<evidence type="ECO:0000256" key="1">
    <source>
        <dbReference type="ARBA" id="ARBA00001946"/>
    </source>
</evidence>
<protein>
    <recommendedName>
        <fullName evidence="2">diguanylate cyclase</fullName>
        <ecNumber evidence="2">2.7.7.65</ecNumber>
    </recommendedName>
</protein>
<keyword evidence="8" id="KW-1185">Reference proteome</keyword>
<dbReference type="GO" id="GO:0043709">
    <property type="term" value="P:cell adhesion involved in single-species biofilm formation"/>
    <property type="evidence" value="ECO:0007669"/>
    <property type="project" value="TreeGrafter"/>
</dbReference>
<evidence type="ECO:0000256" key="4">
    <source>
        <dbReference type="SAM" id="MobiDB-lite"/>
    </source>
</evidence>
<dbReference type="GO" id="GO:1902201">
    <property type="term" value="P:negative regulation of bacterial-type flagellum-dependent cell motility"/>
    <property type="evidence" value="ECO:0007669"/>
    <property type="project" value="TreeGrafter"/>
</dbReference>
<dbReference type="AlphaFoldDB" id="A0A1G8NQZ4"/>
<gene>
    <name evidence="7" type="ORF">SAMN04488540_103202</name>
</gene>
<feature type="transmembrane region" description="Helical" evidence="5">
    <location>
        <begin position="24"/>
        <end position="44"/>
    </location>
</feature>
<dbReference type="Pfam" id="PF00990">
    <property type="entry name" value="GGDEF"/>
    <property type="match status" value="1"/>
</dbReference>
<dbReference type="PANTHER" id="PTHR45138:SF9">
    <property type="entry name" value="DIGUANYLATE CYCLASE DGCM-RELATED"/>
    <property type="match status" value="1"/>
</dbReference>
<dbReference type="InterPro" id="IPR029787">
    <property type="entry name" value="Nucleotide_cyclase"/>
</dbReference>
<dbReference type="RefSeq" id="WP_090363161.1">
    <property type="nucleotide sequence ID" value="NZ_FNEM01000003.1"/>
</dbReference>
<dbReference type="SUPFAM" id="SSF55073">
    <property type="entry name" value="Nucleotide cyclase"/>
    <property type="match status" value="1"/>
</dbReference>
<dbReference type="InterPro" id="IPR043128">
    <property type="entry name" value="Rev_trsase/Diguanyl_cyclase"/>
</dbReference>
<evidence type="ECO:0000256" key="5">
    <source>
        <dbReference type="SAM" id="Phobius"/>
    </source>
</evidence>
<name>A0A1G8NQZ4_9GAMM</name>
<evidence type="ECO:0000256" key="3">
    <source>
        <dbReference type="ARBA" id="ARBA00034247"/>
    </source>
</evidence>
<feature type="transmembrane region" description="Helical" evidence="5">
    <location>
        <begin position="51"/>
        <end position="69"/>
    </location>
</feature>
<accession>A0A1G8NQZ4</accession>
<evidence type="ECO:0000259" key="6">
    <source>
        <dbReference type="PROSITE" id="PS50887"/>
    </source>
</evidence>
<dbReference type="PROSITE" id="PS50887">
    <property type="entry name" value="GGDEF"/>
    <property type="match status" value="1"/>
</dbReference>
<dbReference type="InterPro" id="IPR050469">
    <property type="entry name" value="Diguanylate_Cyclase"/>
</dbReference>
<feature type="transmembrane region" description="Helical" evidence="5">
    <location>
        <begin position="160"/>
        <end position="178"/>
    </location>
</feature>
<comment type="cofactor">
    <cofactor evidence="1">
        <name>Mg(2+)</name>
        <dbReference type="ChEBI" id="CHEBI:18420"/>
    </cofactor>
</comment>
<evidence type="ECO:0000313" key="8">
    <source>
        <dbReference type="Proteomes" id="UP000199527"/>
    </source>
</evidence>
<dbReference type="OrthoDB" id="9812260at2"/>
<dbReference type="EC" id="2.7.7.65" evidence="2"/>
<dbReference type="Gene3D" id="3.30.70.270">
    <property type="match status" value="1"/>
</dbReference>